<keyword evidence="10" id="KW-0694">RNA-binding</keyword>
<evidence type="ECO:0000256" key="7">
    <source>
        <dbReference type="ARBA" id="ARBA00022691"/>
    </source>
</evidence>
<dbReference type="InterPro" id="IPR016181">
    <property type="entry name" value="Acyl_CoA_acyltransferase"/>
</dbReference>
<evidence type="ECO:0000256" key="13">
    <source>
        <dbReference type="ARBA" id="ARBA00023315"/>
    </source>
</evidence>
<evidence type="ECO:0000256" key="5">
    <source>
        <dbReference type="ARBA" id="ARBA00022555"/>
    </source>
</evidence>
<dbReference type="GO" id="GO:0046872">
    <property type="term" value="F:metal ion binding"/>
    <property type="evidence" value="ECO:0007669"/>
    <property type="project" value="UniProtKB-KW"/>
</dbReference>
<dbReference type="InterPro" id="IPR007197">
    <property type="entry name" value="rSAM"/>
</dbReference>
<keyword evidence="6" id="KW-0808">Transferase</keyword>
<evidence type="ECO:0000256" key="14">
    <source>
        <dbReference type="ARBA" id="ARBA00044771"/>
    </source>
</evidence>
<dbReference type="FunFam" id="3.80.30.20:FF:000011">
    <property type="entry name" value="Elongator complex"/>
    <property type="match status" value="1"/>
</dbReference>
<evidence type="ECO:0000256" key="10">
    <source>
        <dbReference type="ARBA" id="ARBA00022884"/>
    </source>
</evidence>
<evidence type="ECO:0000256" key="16">
    <source>
        <dbReference type="SAM" id="Phobius"/>
    </source>
</evidence>
<evidence type="ECO:0000256" key="8">
    <source>
        <dbReference type="ARBA" id="ARBA00022694"/>
    </source>
</evidence>
<accession>A0A6C0L274</accession>
<dbReference type="Pfam" id="PF04055">
    <property type="entry name" value="Radical_SAM"/>
    <property type="match status" value="1"/>
</dbReference>
<dbReference type="SFLD" id="SFLDF00344">
    <property type="entry name" value="ELP3-like"/>
    <property type="match status" value="1"/>
</dbReference>
<dbReference type="GO" id="GO:0106261">
    <property type="term" value="F:tRNA uridine(34) acetyltransferase activity"/>
    <property type="evidence" value="ECO:0007669"/>
    <property type="project" value="UniProtKB-EC"/>
</dbReference>
<dbReference type="SFLD" id="SFLDS00029">
    <property type="entry name" value="Radical_SAM"/>
    <property type="match status" value="1"/>
</dbReference>
<feature type="domain" description="Elp3/MiaA/NifB-like radical SAM core" evidence="17">
    <location>
        <begin position="119"/>
        <end position="384"/>
    </location>
</feature>
<dbReference type="AlphaFoldDB" id="A0A6C0L274"/>
<dbReference type="SMART" id="SM00729">
    <property type="entry name" value="Elp3"/>
    <property type="match status" value="1"/>
</dbReference>
<dbReference type="NCBIfam" id="TIGR01211">
    <property type="entry name" value="ELP3"/>
    <property type="match status" value="1"/>
</dbReference>
<evidence type="ECO:0000256" key="9">
    <source>
        <dbReference type="ARBA" id="ARBA00022723"/>
    </source>
</evidence>
<keyword evidence="9" id="KW-0479">Metal-binding</keyword>
<evidence type="ECO:0000259" key="17">
    <source>
        <dbReference type="SMART" id="SM00729"/>
    </source>
</evidence>
<evidence type="ECO:0000313" key="18">
    <source>
        <dbReference type="EMBL" id="QHU22824.1"/>
    </source>
</evidence>
<dbReference type="SUPFAM" id="SSF55729">
    <property type="entry name" value="Acyl-CoA N-acyltransferases (Nat)"/>
    <property type="match status" value="1"/>
</dbReference>
<dbReference type="Gene3D" id="3.40.630.30">
    <property type="match status" value="1"/>
</dbReference>
<protein>
    <recommendedName>
        <fullName evidence="14">tRNA carboxymethyluridine synthase</fullName>
        <ecNumber evidence="14">2.3.1.311</ecNumber>
    </recommendedName>
</protein>
<keyword evidence="12" id="KW-0411">Iron-sulfur</keyword>
<evidence type="ECO:0000256" key="1">
    <source>
        <dbReference type="ARBA" id="ARBA00001966"/>
    </source>
</evidence>
<dbReference type="Gene3D" id="3.80.30.20">
    <property type="entry name" value="tm_1862 like domain"/>
    <property type="match status" value="1"/>
</dbReference>
<dbReference type="EMBL" id="MN741018">
    <property type="protein sequence ID" value="QHU22824.1"/>
    <property type="molecule type" value="Genomic_DNA"/>
</dbReference>
<dbReference type="SFLD" id="SFLDG01086">
    <property type="entry name" value="elongater_protein-like"/>
    <property type="match status" value="1"/>
</dbReference>
<evidence type="ECO:0000256" key="6">
    <source>
        <dbReference type="ARBA" id="ARBA00022679"/>
    </source>
</evidence>
<name>A0A6C0L274_9ZZZZ</name>
<reference evidence="18" key="1">
    <citation type="journal article" date="2020" name="Nature">
        <title>Giant virus diversity and host interactions through global metagenomics.</title>
        <authorList>
            <person name="Schulz F."/>
            <person name="Roux S."/>
            <person name="Paez-Espino D."/>
            <person name="Jungbluth S."/>
            <person name="Walsh D.A."/>
            <person name="Denef V.J."/>
            <person name="McMahon K.D."/>
            <person name="Konstantinidis K.T."/>
            <person name="Eloe-Fadrosh E.A."/>
            <person name="Kyrpides N.C."/>
            <person name="Woyke T."/>
        </authorList>
    </citation>
    <scope>NUCLEOTIDE SEQUENCE</scope>
    <source>
        <strain evidence="18">GVMAG-S-ERX555907-63</strain>
    </source>
</reference>
<dbReference type="InterPro" id="IPR032432">
    <property type="entry name" value="Radical_SAM_C"/>
</dbReference>
<dbReference type="SUPFAM" id="SSF102114">
    <property type="entry name" value="Radical SAM enzymes"/>
    <property type="match status" value="1"/>
</dbReference>
<keyword evidence="7" id="KW-0949">S-adenosyl-L-methionine</keyword>
<dbReference type="EC" id="2.3.1.311" evidence="14"/>
<dbReference type="InterPro" id="IPR058240">
    <property type="entry name" value="rSAM_sf"/>
</dbReference>
<sequence>MVDIEDLSKSCSQFSFENKLHTISYDDEKLIPIIDDFTLNAVKSKIYTWKKLETKMREFQKFYKIQFRKADLVASYKKLNLNDPKFYKIILKRAMRSQSGVLVVTVFTHAFPEYTDSITGLRKKQMFSCKHNCYYCPSEPAREENGWIPQPRSYLAKEPGVARACTVNYDCVEQVNLRIHQYLRMGHTIDKLEVLVLGGTFSEYPSEYQKEFIRDIYFAANNSIYSNRKERFPLETEMLLNETSKIKVIGLTLETRPDTINIDEIAKFRSFGCTRIQMGLQHTNDNILKMSNRGHKLIHTIKAISLLKDNCFKVDIHLMPNLLGSSPEKDIEMFDKILYDPELQADQIKIYPVSVVPWSVYETMYKNGKYVPYSDEKLKQVIIYMKKRIHPWVRLNRVIRDIPISYISGGCSQPNMRQSLSKLCKCKCIRCREVKGRKIGKAYRKVRKYISNNGTEIFISYESFDESILYGFIRLRIPPTFNNKPFSIFSELVDCALIRELHVYGDLSGVGQLKGSQHKGFGTKLLKDAEFYAIINGYRNICVISGNGVRNYYRNRGYNITTKHGYLKKSMTFSAILLNLLLGICNYLAALFGIVCAFLFSKKIFIY</sequence>
<comment type="cofactor">
    <cofactor evidence="1">
        <name>[4Fe-4S] cluster</name>
        <dbReference type="ChEBI" id="CHEBI:49883"/>
    </cofactor>
</comment>
<evidence type="ECO:0000256" key="2">
    <source>
        <dbReference type="ARBA" id="ARBA00005217"/>
    </source>
</evidence>
<keyword evidence="16" id="KW-1133">Transmembrane helix</keyword>
<comment type="similarity">
    <text evidence="3">Belongs to the ELP3 family.</text>
</comment>
<feature type="transmembrane region" description="Helical" evidence="16">
    <location>
        <begin position="576"/>
        <end position="600"/>
    </location>
</feature>
<comment type="catalytic activity">
    <reaction evidence="15">
        <text>uridine(34) in tRNA + acetyl-CoA + S-adenosyl-L-methionine + H2O = 5-(carboxymethyl)uridine(34) in tRNA + 5'-deoxyadenosine + L-methionine + CoA + 2 H(+)</text>
        <dbReference type="Rhea" id="RHEA:61020"/>
        <dbReference type="Rhea" id="RHEA-COMP:10407"/>
        <dbReference type="Rhea" id="RHEA-COMP:11727"/>
        <dbReference type="ChEBI" id="CHEBI:15377"/>
        <dbReference type="ChEBI" id="CHEBI:15378"/>
        <dbReference type="ChEBI" id="CHEBI:17319"/>
        <dbReference type="ChEBI" id="CHEBI:57287"/>
        <dbReference type="ChEBI" id="CHEBI:57288"/>
        <dbReference type="ChEBI" id="CHEBI:57844"/>
        <dbReference type="ChEBI" id="CHEBI:59789"/>
        <dbReference type="ChEBI" id="CHEBI:65315"/>
        <dbReference type="ChEBI" id="CHEBI:74882"/>
        <dbReference type="EC" id="2.3.1.311"/>
    </reaction>
    <physiologicalReaction direction="left-to-right" evidence="15">
        <dbReference type="Rhea" id="RHEA:61021"/>
    </physiologicalReaction>
</comment>
<evidence type="ECO:0000256" key="3">
    <source>
        <dbReference type="ARBA" id="ARBA00005494"/>
    </source>
</evidence>
<dbReference type="GO" id="GO:0051539">
    <property type="term" value="F:4 iron, 4 sulfur cluster binding"/>
    <property type="evidence" value="ECO:0007669"/>
    <property type="project" value="UniProtKB-KW"/>
</dbReference>
<keyword evidence="8" id="KW-0819">tRNA processing</keyword>
<dbReference type="GO" id="GO:0005634">
    <property type="term" value="C:nucleus"/>
    <property type="evidence" value="ECO:0007669"/>
    <property type="project" value="TreeGrafter"/>
</dbReference>
<dbReference type="InterPro" id="IPR006638">
    <property type="entry name" value="Elp3/MiaA/NifB-like_rSAM"/>
</dbReference>
<keyword evidence="16" id="KW-0812">Transmembrane</keyword>
<keyword evidence="5" id="KW-0820">tRNA-binding</keyword>
<dbReference type="InterPro" id="IPR039661">
    <property type="entry name" value="ELP3"/>
</dbReference>
<keyword evidence="11" id="KW-0408">Iron</keyword>
<dbReference type="InterPro" id="IPR034687">
    <property type="entry name" value="ELP3-like"/>
</dbReference>
<dbReference type="GO" id="GO:0033588">
    <property type="term" value="C:elongator holoenzyme complex"/>
    <property type="evidence" value="ECO:0007669"/>
    <property type="project" value="TreeGrafter"/>
</dbReference>
<dbReference type="CDD" id="cd01335">
    <property type="entry name" value="Radical_SAM"/>
    <property type="match status" value="1"/>
</dbReference>
<proteinExistence type="inferred from homology"/>
<keyword evidence="13" id="KW-0012">Acyltransferase</keyword>
<keyword evidence="4" id="KW-0004">4Fe-4S</keyword>
<comment type="pathway">
    <text evidence="2">tRNA modification.</text>
</comment>
<dbReference type="InterPro" id="IPR023404">
    <property type="entry name" value="rSAM_horseshoe"/>
</dbReference>
<dbReference type="Pfam" id="PF16199">
    <property type="entry name" value="Radical_SAM_C"/>
    <property type="match status" value="1"/>
</dbReference>
<evidence type="ECO:0000256" key="15">
    <source>
        <dbReference type="ARBA" id="ARBA00047372"/>
    </source>
</evidence>
<keyword evidence="16" id="KW-0472">Membrane</keyword>
<dbReference type="GO" id="GO:0000049">
    <property type="term" value="F:tRNA binding"/>
    <property type="evidence" value="ECO:0007669"/>
    <property type="project" value="UniProtKB-KW"/>
</dbReference>
<dbReference type="GO" id="GO:0005737">
    <property type="term" value="C:cytoplasm"/>
    <property type="evidence" value="ECO:0007669"/>
    <property type="project" value="TreeGrafter"/>
</dbReference>
<dbReference type="GO" id="GO:0002926">
    <property type="term" value="P:tRNA wobble base 5-methoxycarbonylmethyl-2-thiouridinylation"/>
    <property type="evidence" value="ECO:0007669"/>
    <property type="project" value="TreeGrafter"/>
</dbReference>
<organism evidence="18">
    <name type="scientific">viral metagenome</name>
    <dbReference type="NCBI Taxonomy" id="1070528"/>
    <lineage>
        <taxon>unclassified sequences</taxon>
        <taxon>metagenomes</taxon>
        <taxon>organismal metagenomes</taxon>
    </lineage>
</organism>
<dbReference type="PANTHER" id="PTHR11135">
    <property type="entry name" value="HISTONE ACETYLTRANSFERASE-RELATED"/>
    <property type="match status" value="1"/>
</dbReference>
<dbReference type="PANTHER" id="PTHR11135:SF2">
    <property type="entry name" value="ELONGATOR COMPLEX PROTEIN 3"/>
    <property type="match status" value="1"/>
</dbReference>
<evidence type="ECO:0000256" key="12">
    <source>
        <dbReference type="ARBA" id="ARBA00023014"/>
    </source>
</evidence>
<evidence type="ECO:0000256" key="4">
    <source>
        <dbReference type="ARBA" id="ARBA00022485"/>
    </source>
</evidence>
<evidence type="ECO:0000256" key="11">
    <source>
        <dbReference type="ARBA" id="ARBA00023004"/>
    </source>
</evidence>